<name>A0A0M1VSA7_FUSVC</name>
<evidence type="ECO:0000313" key="5">
    <source>
        <dbReference type="Proteomes" id="UP000004925"/>
    </source>
</evidence>
<evidence type="ECO:0000256" key="1">
    <source>
        <dbReference type="ARBA" id="ARBA00005323"/>
    </source>
</evidence>
<organism evidence="4 5">
    <name type="scientific">Fusobacterium vincentii 4_1_13</name>
    <dbReference type="NCBI Taxonomy" id="469606"/>
    <lineage>
        <taxon>Bacteria</taxon>
        <taxon>Fusobacteriati</taxon>
        <taxon>Fusobacteriota</taxon>
        <taxon>Fusobacteriia</taxon>
        <taxon>Fusobacteriales</taxon>
        <taxon>Fusobacteriaceae</taxon>
        <taxon>Fusobacterium</taxon>
    </lineage>
</organism>
<dbReference type="AlphaFoldDB" id="A0A0M1VSA7"/>
<comment type="caution">
    <text evidence="4">The sequence shown here is derived from an EMBL/GenBank/DDBJ whole genome shotgun (WGS) entry which is preliminary data.</text>
</comment>
<accession>A0A0M1VSA7</accession>
<keyword evidence="2" id="KW-0456">Lyase</keyword>
<feature type="domain" description="D-serine dehydratase-like" evidence="3">
    <location>
        <begin position="253"/>
        <end position="349"/>
    </location>
</feature>
<dbReference type="InterPro" id="IPR051466">
    <property type="entry name" value="D-amino_acid_metab_enzyme"/>
</dbReference>
<dbReference type="Gene3D" id="3.20.20.10">
    <property type="entry name" value="Alanine racemase"/>
    <property type="match status" value="1"/>
</dbReference>
<dbReference type="InterPro" id="IPR001608">
    <property type="entry name" value="Ala_racemase_N"/>
</dbReference>
<dbReference type="Gene3D" id="2.40.37.20">
    <property type="entry name" value="D-serine dehydratase-like domain"/>
    <property type="match status" value="1"/>
</dbReference>
<dbReference type="SMART" id="SM01119">
    <property type="entry name" value="D-ser_dehydrat"/>
    <property type="match status" value="1"/>
</dbReference>
<dbReference type="GO" id="GO:0036088">
    <property type="term" value="P:D-serine catabolic process"/>
    <property type="evidence" value="ECO:0007669"/>
    <property type="project" value="TreeGrafter"/>
</dbReference>
<proteinExistence type="inferred from homology"/>
<dbReference type="InterPro" id="IPR042208">
    <property type="entry name" value="D-ser_dehydrat-like_sf"/>
</dbReference>
<dbReference type="PANTHER" id="PTHR28004:SF2">
    <property type="entry name" value="D-SERINE DEHYDRATASE"/>
    <property type="match status" value="1"/>
</dbReference>
<comment type="similarity">
    <text evidence="1">Belongs to the DSD1 family.</text>
</comment>
<dbReference type="RefSeq" id="WP_008802510.1">
    <property type="nucleotide sequence ID" value="NZ_KQ235735.1"/>
</dbReference>
<dbReference type="PANTHER" id="PTHR28004">
    <property type="entry name" value="ZGC:162816-RELATED"/>
    <property type="match status" value="1"/>
</dbReference>
<evidence type="ECO:0000313" key="4">
    <source>
        <dbReference type="EMBL" id="EEO39444.1"/>
    </source>
</evidence>
<protein>
    <recommendedName>
        <fullName evidence="3">D-serine dehydratase-like domain-containing protein</fullName>
    </recommendedName>
</protein>
<dbReference type="eggNOG" id="COG3616">
    <property type="taxonomic scope" value="Bacteria"/>
</dbReference>
<reference evidence="4 5" key="1">
    <citation type="submission" date="2011-10" db="EMBL/GenBank/DDBJ databases">
        <title>The Genome Sequence of Fusobacterium sp. 4_1_13.</title>
        <authorList>
            <consortium name="The Broad Institute Genome Sequencing Platform"/>
            <person name="Earl A."/>
            <person name="Ward D."/>
            <person name="Feldgarden M."/>
            <person name="Gevers D."/>
            <person name="Strauss J."/>
            <person name="Ambrose C."/>
            <person name="Allen-Vercoe E."/>
            <person name="Young S.K."/>
            <person name="Zeng Q."/>
            <person name="Gargeya S."/>
            <person name="Fitzgerald M."/>
            <person name="Haas B."/>
            <person name="Abouelleil A."/>
            <person name="Alvarado L."/>
            <person name="Arachchi H.M."/>
            <person name="Berlin A."/>
            <person name="Brown A."/>
            <person name="Chapman S.B."/>
            <person name="Chen Z."/>
            <person name="Dunbar C."/>
            <person name="Freedman E."/>
            <person name="Gearin G."/>
            <person name="Goldberg J."/>
            <person name="Griggs A."/>
            <person name="Gujja S."/>
            <person name="Heiman D."/>
            <person name="Howarth C."/>
            <person name="Larson L."/>
            <person name="Lui A."/>
            <person name="MacDonald P.J."/>
            <person name="Montmayeur A."/>
            <person name="Murphy C."/>
            <person name="Neiman D."/>
            <person name="Pearson M."/>
            <person name="Priest M."/>
            <person name="Roberts A."/>
            <person name="Saif S."/>
            <person name="Shea T."/>
            <person name="Shenoy N."/>
            <person name="Sisk P."/>
            <person name="Stolte C."/>
            <person name="Sykes S."/>
            <person name="Wortman J."/>
            <person name="Nusbaum C."/>
            <person name="Birren B."/>
        </authorList>
    </citation>
    <scope>NUCLEOTIDE SEQUENCE [LARGE SCALE GENOMIC DNA]</scope>
    <source>
        <strain evidence="4 5">4_1_13</strain>
    </source>
</reference>
<dbReference type="Proteomes" id="UP000004925">
    <property type="component" value="Unassembled WGS sequence"/>
</dbReference>
<dbReference type="EMBL" id="ACDE02000013">
    <property type="protein sequence ID" value="EEO39444.1"/>
    <property type="molecule type" value="Genomic_DNA"/>
</dbReference>
<dbReference type="Pfam" id="PF14031">
    <property type="entry name" value="D-ser_dehydrat"/>
    <property type="match status" value="1"/>
</dbReference>
<dbReference type="GO" id="GO:0008721">
    <property type="term" value="F:D-serine ammonia-lyase activity"/>
    <property type="evidence" value="ECO:0007669"/>
    <property type="project" value="TreeGrafter"/>
</dbReference>
<dbReference type="SUPFAM" id="SSF51419">
    <property type="entry name" value="PLP-binding barrel"/>
    <property type="match status" value="1"/>
</dbReference>
<evidence type="ECO:0000259" key="3">
    <source>
        <dbReference type="SMART" id="SM01119"/>
    </source>
</evidence>
<dbReference type="InterPro" id="IPR029066">
    <property type="entry name" value="PLP-binding_barrel"/>
</dbReference>
<dbReference type="Pfam" id="PF01168">
    <property type="entry name" value="Ala_racemase_N"/>
    <property type="match status" value="1"/>
</dbReference>
<evidence type="ECO:0000256" key="2">
    <source>
        <dbReference type="ARBA" id="ARBA00023239"/>
    </source>
</evidence>
<gene>
    <name evidence="4" type="ORF">FSCG_00157</name>
</gene>
<dbReference type="InterPro" id="IPR026956">
    <property type="entry name" value="D-ser_dehydrat-like_dom"/>
</dbReference>
<sequence>MQKKDLKTPTILLNIEALKNNIKKYQNLCTEYKKELWPMIKTHKSMEIVEMQIKEGATGVLCGTLDEAEACCQKGVKKIMYAYPVASEENINRIIEMSKKTEFIIRLDSLEAAIKINKIAETENIIINYTIIVDSGLHRFGVSLKNLLAFAEKLKKLKYLKLRGISSHPGHVYSSTCEADIHQYVLDECETLRKAKELLEKEGYYLKYITSGSTPTFEEAVKDSNINVYHPGNYVFLDSIQLSINKAKIKDCALTVLATIISHPSENLFICDAGAKCLGLDQGAHGNSSIIGYGTVINHPEIIVFSLSEEVGKLKIEGQTNLKIGDKIEIIPNHSCSTANLCSYYTVTEGDNVIKSIKVDVRGNSIKRI</sequence>
<dbReference type="HOGENOM" id="CLU_031639_2_1_0"/>